<dbReference type="EC" id="2.7.13.3" evidence="2"/>
<dbReference type="InterPro" id="IPR004358">
    <property type="entry name" value="Sig_transdc_His_kin-like_C"/>
</dbReference>
<gene>
    <name evidence="9" type="ORF">H9826_04070</name>
</gene>
<reference evidence="9" key="1">
    <citation type="journal article" date="2021" name="PeerJ">
        <title>Extensive microbial diversity within the chicken gut microbiome revealed by metagenomics and culture.</title>
        <authorList>
            <person name="Gilroy R."/>
            <person name="Ravi A."/>
            <person name="Getino M."/>
            <person name="Pursley I."/>
            <person name="Horton D.L."/>
            <person name="Alikhan N.F."/>
            <person name="Baker D."/>
            <person name="Gharbi K."/>
            <person name="Hall N."/>
            <person name="Watson M."/>
            <person name="Adriaenssens E.M."/>
            <person name="Foster-Nyarko E."/>
            <person name="Jarju S."/>
            <person name="Secka A."/>
            <person name="Antonio M."/>
            <person name="Oren A."/>
            <person name="Chaudhuri R.R."/>
            <person name="La Ragione R."/>
            <person name="Hildebrand F."/>
            <person name="Pallen M.J."/>
        </authorList>
    </citation>
    <scope>NUCLEOTIDE SEQUENCE</scope>
    <source>
        <strain evidence="9">CHK33-7979</strain>
    </source>
</reference>
<keyword evidence="6" id="KW-0902">Two-component regulatory system</keyword>
<evidence type="ECO:0000313" key="10">
    <source>
        <dbReference type="Proteomes" id="UP000886824"/>
    </source>
</evidence>
<protein>
    <recommendedName>
        <fullName evidence="2">histidine kinase</fullName>
        <ecNumber evidence="2">2.7.13.3</ecNumber>
    </recommendedName>
</protein>
<dbReference type="Pfam" id="PF00512">
    <property type="entry name" value="HisKA"/>
    <property type="match status" value="1"/>
</dbReference>
<reference evidence="9" key="2">
    <citation type="submission" date="2021-04" db="EMBL/GenBank/DDBJ databases">
        <authorList>
            <person name="Gilroy R."/>
        </authorList>
    </citation>
    <scope>NUCLEOTIDE SEQUENCE</scope>
    <source>
        <strain evidence="9">CHK33-7979</strain>
    </source>
</reference>
<evidence type="ECO:0000256" key="1">
    <source>
        <dbReference type="ARBA" id="ARBA00000085"/>
    </source>
</evidence>
<dbReference type="EMBL" id="DXCX01000042">
    <property type="protein sequence ID" value="HIY73142.1"/>
    <property type="molecule type" value="Genomic_DNA"/>
</dbReference>
<dbReference type="GO" id="GO:0000155">
    <property type="term" value="F:phosphorelay sensor kinase activity"/>
    <property type="evidence" value="ECO:0007669"/>
    <property type="project" value="InterPro"/>
</dbReference>
<comment type="caution">
    <text evidence="9">The sequence shown here is derived from an EMBL/GenBank/DDBJ whole genome shotgun (WGS) entry which is preliminary data.</text>
</comment>
<dbReference type="AlphaFoldDB" id="A0A9D1Z3B0"/>
<keyword evidence="7" id="KW-0812">Transmembrane</keyword>
<dbReference type="InterPro" id="IPR036890">
    <property type="entry name" value="HATPase_C_sf"/>
</dbReference>
<dbReference type="SUPFAM" id="SSF47384">
    <property type="entry name" value="Homodimeric domain of signal transducing histidine kinase"/>
    <property type="match status" value="1"/>
</dbReference>
<dbReference type="CDD" id="cd00075">
    <property type="entry name" value="HATPase"/>
    <property type="match status" value="1"/>
</dbReference>
<evidence type="ECO:0000256" key="2">
    <source>
        <dbReference type="ARBA" id="ARBA00012438"/>
    </source>
</evidence>
<keyword evidence="7" id="KW-1133">Transmembrane helix</keyword>
<evidence type="ECO:0000259" key="8">
    <source>
        <dbReference type="PROSITE" id="PS50109"/>
    </source>
</evidence>
<feature type="domain" description="Histidine kinase" evidence="8">
    <location>
        <begin position="335"/>
        <end position="548"/>
    </location>
</feature>
<comment type="catalytic activity">
    <reaction evidence="1">
        <text>ATP + protein L-histidine = ADP + protein N-phospho-L-histidine.</text>
        <dbReference type="EC" id="2.7.13.3"/>
    </reaction>
</comment>
<dbReference type="Proteomes" id="UP000886824">
    <property type="component" value="Unassembled WGS sequence"/>
</dbReference>
<evidence type="ECO:0000313" key="9">
    <source>
        <dbReference type="EMBL" id="HIY73142.1"/>
    </source>
</evidence>
<evidence type="ECO:0000256" key="5">
    <source>
        <dbReference type="ARBA" id="ARBA00022777"/>
    </source>
</evidence>
<evidence type="ECO:0000256" key="7">
    <source>
        <dbReference type="SAM" id="Phobius"/>
    </source>
</evidence>
<organism evidence="9 10">
    <name type="scientific">Candidatus Intestinimonas merdavium</name>
    <dbReference type="NCBI Taxonomy" id="2838622"/>
    <lineage>
        <taxon>Bacteria</taxon>
        <taxon>Bacillati</taxon>
        <taxon>Bacillota</taxon>
        <taxon>Clostridia</taxon>
        <taxon>Eubacteriales</taxon>
        <taxon>Intestinimonas</taxon>
    </lineage>
</organism>
<name>A0A9D1Z3B0_9FIRM</name>
<evidence type="ECO:0000256" key="3">
    <source>
        <dbReference type="ARBA" id="ARBA00022553"/>
    </source>
</evidence>
<dbReference type="SMART" id="SM00388">
    <property type="entry name" value="HisKA"/>
    <property type="match status" value="1"/>
</dbReference>
<dbReference type="PANTHER" id="PTHR43711">
    <property type="entry name" value="TWO-COMPONENT HISTIDINE KINASE"/>
    <property type="match status" value="1"/>
</dbReference>
<keyword evidence="4" id="KW-0808">Transferase</keyword>
<keyword evidence="3" id="KW-0597">Phosphoprotein</keyword>
<evidence type="ECO:0000256" key="6">
    <source>
        <dbReference type="ARBA" id="ARBA00023012"/>
    </source>
</evidence>
<dbReference type="Gene3D" id="3.30.565.10">
    <property type="entry name" value="Histidine kinase-like ATPase, C-terminal domain"/>
    <property type="match status" value="1"/>
</dbReference>
<dbReference type="SUPFAM" id="SSF55874">
    <property type="entry name" value="ATPase domain of HSP90 chaperone/DNA topoisomerase II/histidine kinase"/>
    <property type="match status" value="1"/>
</dbReference>
<sequence>MKKKLFLPLFLRAAARFLLLWVLMVFLLSLRELDAQITRLENGVSESRDWNLRNCQLVLEGGSEPWDRPAILNDRMYTYYATYGAVGVFRLHDAEGQELARSQLTYGSFSLNTGVYDHYLNFDAVLTDDEQLALGRLLREERQLNCFYGTEGLYGEYAGSDGGESFTVGLRGEVTGVVEHNVVYPQKLVYYYEDGPVTLLDIDSPFFDGKTLTTLTFDAAQLSSPLVWADSSPALTIKLFREAEARLERLVGARAPSDDWAGSSSGGSGYASAGSSSAYDGLPSAYGVSYRPVLMATHGLVFLYGFTLLFTLLLAYLTARTQAKSLQRERALTNAVAHELKTPLALLRSYAEGLQEDIAPQKRAQYLEVIMDQSDQMAALVNSLLDLSRMKAGKTRFTPGPVALDQVAASVFRALVRPMETAGVTLTLDLTPCTVAGEEGRLSLVVSNLAVNALQHTPPGGEIRVLLQAGDGAALLQVENDGDPIPEEALSRIFEPFYRSDSARDRKRGGTGLGLALVKETVTLHSGTCGVENCPTGVRFWVKIPLLST</sequence>
<dbReference type="CDD" id="cd00082">
    <property type="entry name" value="HisKA"/>
    <property type="match status" value="1"/>
</dbReference>
<dbReference type="PROSITE" id="PS50109">
    <property type="entry name" value="HIS_KIN"/>
    <property type="match status" value="1"/>
</dbReference>
<dbReference type="InterPro" id="IPR003661">
    <property type="entry name" value="HisK_dim/P_dom"/>
</dbReference>
<dbReference type="InterPro" id="IPR050736">
    <property type="entry name" value="Sensor_HK_Regulatory"/>
</dbReference>
<keyword evidence="7" id="KW-0472">Membrane</keyword>
<proteinExistence type="predicted"/>
<dbReference type="InterPro" id="IPR036097">
    <property type="entry name" value="HisK_dim/P_sf"/>
</dbReference>
<dbReference type="Gene3D" id="1.10.287.130">
    <property type="match status" value="1"/>
</dbReference>
<dbReference type="PANTHER" id="PTHR43711:SF1">
    <property type="entry name" value="HISTIDINE KINASE 1"/>
    <property type="match status" value="1"/>
</dbReference>
<dbReference type="InterPro" id="IPR003594">
    <property type="entry name" value="HATPase_dom"/>
</dbReference>
<dbReference type="FunFam" id="1.10.287.130:FF:000001">
    <property type="entry name" value="Two-component sensor histidine kinase"/>
    <property type="match status" value="1"/>
</dbReference>
<evidence type="ECO:0000256" key="4">
    <source>
        <dbReference type="ARBA" id="ARBA00022679"/>
    </source>
</evidence>
<keyword evidence="5 9" id="KW-0418">Kinase</keyword>
<dbReference type="PRINTS" id="PR00344">
    <property type="entry name" value="BCTRLSENSOR"/>
</dbReference>
<accession>A0A9D1Z3B0</accession>
<dbReference type="InterPro" id="IPR005467">
    <property type="entry name" value="His_kinase_dom"/>
</dbReference>
<dbReference type="Pfam" id="PF02518">
    <property type="entry name" value="HATPase_c"/>
    <property type="match status" value="1"/>
</dbReference>
<feature type="transmembrane region" description="Helical" evidence="7">
    <location>
        <begin position="299"/>
        <end position="319"/>
    </location>
</feature>
<dbReference type="SMART" id="SM00387">
    <property type="entry name" value="HATPase_c"/>
    <property type="match status" value="1"/>
</dbReference>